<feature type="domain" description="Fungal lipase-type" evidence="1">
    <location>
        <begin position="98"/>
        <end position="200"/>
    </location>
</feature>
<dbReference type="InterPro" id="IPR002921">
    <property type="entry name" value="Fungal_lipase-type"/>
</dbReference>
<dbReference type="Proteomes" id="UP000887540">
    <property type="component" value="Unplaced"/>
</dbReference>
<evidence type="ECO:0000313" key="3">
    <source>
        <dbReference type="WBParaSite" id="ACRNAN_scaffold17029.g22358.t1"/>
    </source>
</evidence>
<protein>
    <submittedName>
        <fullName evidence="3">Fungal lipase-like domain-containing protein</fullName>
    </submittedName>
</protein>
<evidence type="ECO:0000313" key="2">
    <source>
        <dbReference type="Proteomes" id="UP000887540"/>
    </source>
</evidence>
<dbReference type="AlphaFoldDB" id="A0A914D1I4"/>
<proteinExistence type="predicted"/>
<dbReference type="WBParaSite" id="ACRNAN_scaffold17029.g22358.t1">
    <property type="protein sequence ID" value="ACRNAN_scaffold17029.g22358.t1"/>
    <property type="gene ID" value="ACRNAN_scaffold17029.g22358"/>
</dbReference>
<organism evidence="2 3">
    <name type="scientific">Acrobeloides nanus</name>
    <dbReference type="NCBI Taxonomy" id="290746"/>
    <lineage>
        <taxon>Eukaryota</taxon>
        <taxon>Metazoa</taxon>
        <taxon>Ecdysozoa</taxon>
        <taxon>Nematoda</taxon>
        <taxon>Chromadorea</taxon>
        <taxon>Rhabditida</taxon>
        <taxon>Tylenchina</taxon>
        <taxon>Cephalobomorpha</taxon>
        <taxon>Cephaloboidea</taxon>
        <taxon>Cephalobidae</taxon>
        <taxon>Acrobeloides</taxon>
    </lineage>
</organism>
<dbReference type="InterPro" id="IPR029058">
    <property type="entry name" value="AB_hydrolase_fold"/>
</dbReference>
<keyword evidence="2" id="KW-1185">Reference proteome</keyword>
<dbReference type="GO" id="GO:0006629">
    <property type="term" value="P:lipid metabolic process"/>
    <property type="evidence" value="ECO:0007669"/>
    <property type="project" value="InterPro"/>
</dbReference>
<sequence>MSCQLCSELRAKVRKAQTVSGSGSHPTTLELAYMVNLEYYVDMRHDCVHNIPESKGAKIKINDMVKFLDERHWQLGTRTNYNGFSCSSFLNHPAKKLVIVHRGTELTNLLQLQADIRIALNKITSDIVQSADWHTSQSLLNNIMKLDEKTRQFVHNNYSVTITGHSLGGWLAQLCTLLSKHPEFFPVGPRGRFSFGNGTMLNMNQSYDLHCVAFDSPGANAVLTRLKEDPAWLNGGPRDVEIALKDLDITVHLANKNLVNMCGTHMGTMKTIDVMSNASFWTKWLNPVASHSMEGILAYFQSNPDA</sequence>
<reference evidence="3" key="1">
    <citation type="submission" date="2022-11" db="UniProtKB">
        <authorList>
            <consortium name="WormBaseParasite"/>
        </authorList>
    </citation>
    <scope>IDENTIFICATION</scope>
</reference>
<accession>A0A914D1I4</accession>
<dbReference type="Pfam" id="PF01764">
    <property type="entry name" value="Lipase_3"/>
    <property type="match status" value="1"/>
</dbReference>
<dbReference type="SUPFAM" id="SSF53474">
    <property type="entry name" value="alpha/beta-Hydrolases"/>
    <property type="match status" value="1"/>
</dbReference>
<name>A0A914D1I4_9BILA</name>
<dbReference type="Gene3D" id="3.40.50.1820">
    <property type="entry name" value="alpha/beta hydrolase"/>
    <property type="match status" value="1"/>
</dbReference>
<evidence type="ECO:0000259" key="1">
    <source>
        <dbReference type="Pfam" id="PF01764"/>
    </source>
</evidence>